<evidence type="ECO:0000256" key="8">
    <source>
        <dbReference type="ARBA" id="ARBA00023034"/>
    </source>
</evidence>
<comment type="similarity">
    <text evidence="2 11">Belongs to the glycosyltransferase 31 family.</text>
</comment>
<keyword evidence="9" id="KW-0472">Membrane</keyword>
<organism evidence="12">
    <name type="scientific">Rhipicephalus microplus</name>
    <name type="common">Cattle tick</name>
    <name type="synonym">Boophilus microplus</name>
    <dbReference type="NCBI Taxonomy" id="6941"/>
    <lineage>
        <taxon>Eukaryota</taxon>
        <taxon>Metazoa</taxon>
        <taxon>Ecdysozoa</taxon>
        <taxon>Arthropoda</taxon>
        <taxon>Chelicerata</taxon>
        <taxon>Arachnida</taxon>
        <taxon>Acari</taxon>
        <taxon>Parasitiformes</taxon>
        <taxon>Ixodida</taxon>
        <taxon>Ixodoidea</taxon>
        <taxon>Ixodidae</taxon>
        <taxon>Rhipicephalinae</taxon>
        <taxon>Rhipicephalus</taxon>
        <taxon>Boophilus</taxon>
    </lineage>
</organism>
<evidence type="ECO:0000256" key="11">
    <source>
        <dbReference type="RuleBase" id="RU363063"/>
    </source>
</evidence>
<accession>A0A6M2D5B1</accession>
<keyword evidence="10" id="KW-0325">Glycoprotein</keyword>
<evidence type="ECO:0000256" key="4">
    <source>
        <dbReference type="ARBA" id="ARBA00022679"/>
    </source>
</evidence>
<reference evidence="12" key="1">
    <citation type="submission" date="2019-09" db="EMBL/GenBank/DDBJ databases">
        <title>Organ-specific transcriptomic study of the physiology of the cattle tick, Rhipicephalus microplus.</title>
        <authorList>
            <person name="Tirloni L."/>
            <person name="Braz G."/>
            <person name="Gandara A.C.P."/>
            <person name="Sabadin G.A."/>
            <person name="da Silva R.M."/>
            <person name="Guizzo M.G."/>
            <person name="Machado J.A."/>
            <person name="Costa E.P."/>
            <person name="Gomes H.F."/>
            <person name="Moraes J."/>
            <person name="Mota M.B.S."/>
            <person name="Mesquita R.D."/>
            <person name="Alvarenga P.H."/>
            <person name="Alves F."/>
            <person name="Seixas A."/>
            <person name="da Fonseca R.N."/>
            <person name="Fogaca A."/>
            <person name="Logullo C."/>
            <person name="Tanaka A."/>
            <person name="Daffre S."/>
            <person name="Termignoni C."/>
            <person name="Vaz I.S.Jr."/>
            <person name="Oliveira P.L."/>
            <person name="Ribeiro J.M."/>
        </authorList>
    </citation>
    <scope>NUCLEOTIDE SEQUENCE</scope>
    <source>
        <strain evidence="12">Porto Alegre</strain>
    </source>
</reference>
<comment type="subcellular location">
    <subcellularLocation>
        <location evidence="1 11">Golgi apparatus membrane</location>
        <topology evidence="1 11">Single-pass type II membrane protein</topology>
    </subcellularLocation>
</comment>
<dbReference type="PANTHER" id="PTHR11214:SF334">
    <property type="entry name" value="HEXOSYLTRANSFERASE"/>
    <property type="match status" value="1"/>
</dbReference>
<evidence type="ECO:0000256" key="7">
    <source>
        <dbReference type="ARBA" id="ARBA00022989"/>
    </source>
</evidence>
<keyword evidence="5" id="KW-0812">Transmembrane</keyword>
<evidence type="ECO:0000256" key="5">
    <source>
        <dbReference type="ARBA" id="ARBA00022692"/>
    </source>
</evidence>
<dbReference type="AlphaFoldDB" id="A0A6M2D5B1"/>
<evidence type="ECO:0000256" key="6">
    <source>
        <dbReference type="ARBA" id="ARBA00022968"/>
    </source>
</evidence>
<dbReference type="FunFam" id="3.90.550.50:FF:000001">
    <property type="entry name" value="Hexosyltransferase"/>
    <property type="match status" value="1"/>
</dbReference>
<dbReference type="GO" id="GO:0006493">
    <property type="term" value="P:protein O-linked glycosylation"/>
    <property type="evidence" value="ECO:0007669"/>
    <property type="project" value="TreeGrafter"/>
</dbReference>
<evidence type="ECO:0000256" key="10">
    <source>
        <dbReference type="ARBA" id="ARBA00023180"/>
    </source>
</evidence>
<dbReference type="GO" id="GO:0000139">
    <property type="term" value="C:Golgi membrane"/>
    <property type="evidence" value="ECO:0007669"/>
    <property type="project" value="UniProtKB-SubCell"/>
</dbReference>
<sequence length="365" mass="42617">MKSRFLNRILPLRPSAWFQCRLKIVASATLLTLFAYFFLRLVAPVISAIFAETPLRWFQDPNIAKQSIPTERLHNKPHRYLINPQGICPIGQPIDYLFMVYSAPEYVEARSIIRRTWANDAKRYSGNKVLFLFGKPSNDRLQSALEFESQQYGDIVQESFMDTYRNLTLKTVMMLRWASQNCPQARFVVKIDDDCFPNLANFYRAMHGQAEDTIYGELRHRDRPYREIGHKWYLSPEEFPRDVFPDYITGGMYVVGGRVVNLLYRATGQVPFFRVEDIYLTGMCAERAGITRVNLEGTYNLKLSTLCEYKKAIYGHHVTPVEMNEVWHAMKRLEYKCRRLLFSVHLCYCRPVDRSAGLVIETPVF</sequence>
<proteinExistence type="inferred from homology"/>
<dbReference type="InterPro" id="IPR002659">
    <property type="entry name" value="Glyco_trans_31"/>
</dbReference>
<keyword evidence="7" id="KW-1133">Transmembrane helix</keyword>
<evidence type="ECO:0000256" key="3">
    <source>
        <dbReference type="ARBA" id="ARBA00022676"/>
    </source>
</evidence>
<protein>
    <recommendedName>
        <fullName evidence="11">Hexosyltransferase</fullName>
        <ecNumber evidence="11">2.4.1.-</ecNumber>
    </recommendedName>
</protein>
<keyword evidence="6" id="KW-0735">Signal-anchor</keyword>
<dbReference type="PANTHER" id="PTHR11214">
    <property type="entry name" value="BETA-1,3-N-ACETYLGLUCOSAMINYLTRANSFERASE"/>
    <property type="match status" value="1"/>
</dbReference>
<dbReference type="OrthoDB" id="5512589at2759"/>
<keyword evidence="4 12" id="KW-0808">Transferase</keyword>
<evidence type="ECO:0000256" key="9">
    <source>
        <dbReference type="ARBA" id="ARBA00023136"/>
    </source>
</evidence>
<keyword evidence="3 11" id="KW-0328">Glycosyltransferase</keyword>
<dbReference type="EMBL" id="GHWJ01007781">
    <property type="protein sequence ID" value="NOV40518.1"/>
    <property type="molecule type" value="Transcribed_RNA"/>
</dbReference>
<evidence type="ECO:0000313" key="12">
    <source>
        <dbReference type="EMBL" id="NOV40518.1"/>
    </source>
</evidence>
<dbReference type="Gene3D" id="3.90.550.50">
    <property type="match status" value="1"/>
</dbReference>
<keyword evidence="8 11" id="KW-0333">Golgi apparatus</keyword>
<evidence type="ECO:0000256" key="2">
    <source>
        <dbReference type="ARBA" id="ARBA00008661"/>
    </source>
</evidence>
<evidence type="ECO:0000256" key="1">
    <source>
        <dbReference type="ARBA" id="ARBA00004323"/>
    </source>
</evidence>
<name>A0A6M2D5B1_RHIMP</name>
<dbReference type="GO" id="GO:0016758">
    <property type="term" value="F:hexosyltransferase activity"/>
    <property type="evidence" value="ECO:0007669"/>
    <property type="project" value="InterPro"/>
</dbReference>
<dbReference type="EC" id="2.4.1.-" evidence="11"/>
<dbReference type="VEuPathDB" id="VectorBase:LOC119172100"/>
<dbReference type="Pfam" id="PF01762">
    <property type="entry name" value="Galactosyl_T"/>
    <property type="match status" value="1"/>
</dbReference>